<evidence type="ECO:0000313" key="5">
    <source>
        <dbReference type="EMBL" id="CAH1436033.1"/>
    </source>
</evidence>
<feature type="repeat" description="PPR" evidence="3">
    <location>
        <begin position="348"/>
        <end position="382"/>
    </location>
</feature>
<dbReference type="Pfam" id="PF01535">
    <property type="entry name" value="PPR"/>
    <property type="match status" value="8"/>
</dbReference>
<dbReference type="InterPro" id="IPR046848">
    <property type="entry name" value="E_motif"/>
</dbReference>
<proteinExistence type="inferred from homology"/>
<keyword evidence="6" id="KW-1185">Reference proteome</keyword>
<keyword evidence="2" id="KW-0677">Repeat</keyword>
<dbReference type="Proteomes" id="UP001157418">
    <property type="component" value="Unassembled WGS sequence"/>
</dbReference>
<dbReference type="Pfam" id="PF14432">
    <property type="entry name" value="DYW_deaminase"/>
    <property type="match status" value="1"/>
</dbReference>
<organism evidence="5 6">
    <name type="scientific">Lactuca virosa</name>
    <dbReference type="NCBI Taxonomy" id="75947"/>
    <lineage>
        <taxon>Eukaryota</taxon>
        <taxon>Viridiplantae</taxon>
        <taxon>Streptophyta</taxon>
        <taxon>Embryophyta</taxon>
        <taxon>Tracheophyta</taxon>
        <taxon>Spermatophyta</taxon>
        <taxon>Magnoliopsida</taxon>
        <taxon>eudicotyledons</taxon>
        <taxon>Gunneridae</taxon>
        <taxon>Pentapetalae</taxon>
        <taxon>asterids</taxon>
        <taxon>campanulids</taxon>
        <taxon>Asterales</taxon>
        <taxon>Asteraceae</taxon>
        <taxon>Cichorioideae</taxon>
        <taxon>Cichorieae</taxon>
        <taxon>Lactucinae</taxon>
        <taxon>Lactuca</taxon>
    </lineage>
</organism>
<dbReference type="SUPFAM" id="SSF48452">
    <property type="entry name" value="TPR-like"/>
    <property type="match status" value="1"/>
</dbReference>
<dbReference type="FunFam" id="1.25.40.10:FF:000344">
    <property type="entry name" value="Pentatricopeptide repeat-containing protein"/>
    <property type="match status" value="1"/>
</dbReference>
<evidence type="ECO:0000259" key="4">
    <source>
        <dbReference type="Pfam" id="PF14432"/>
    </source>
</evidence>
<dbReference type="FunFam" id="1.25.40.10:FF:000348">
    <property type="entry name" value="Pentatricopeptide repeat-containing protein chloroplastic"/>
    <property type="match status" value="1"/>
</dbReference>
<evidence type="ECO:0000256" key="3">
    <source>
        <dbReference type="PROSITE-ProRule" id="PRU00708"/>
    </source>
</evidence>
<feature type="repeat" description="PPR" evidence="3">
    <location>
        <begin position="493"/>
        <end position="527"/>
    </location>
</feature>
<sequence>MSWVWIFEEDEGVEEDDDDVMVDEEDDLGVFEFRYVNEICFCFLYNETTAAGHSMRHRFPTPPHLKRLHHQLSAFFTTAAHVFEKCSSVTKVKLLHQQLTVNGLAASDPTALQKIVGMYISCDAPSHALVTLSRIPPSPSSVFWWNSLIRRAVRLRLLDHALELYHGMQSLGWRPDGYTFPFVLKACGELPSFRRGVSFHGVVCILGYENNVFVGNALVTMYGRCSDLDSARQVFDEMILSEITDVISWNSIVAAYMQSGDSKKALHMFYRMTKGENQLHADAVSLVNIFPALASVQASIQGKEAHAYALKTQLIKDLFVGNAIVDMYAKCGLMDDANRVFEQMELKDVVSWNAMVTGHSQIGRFEDALGLIEKMREEKIELNVVTWSAVISGYAQRGHGHEALDIFRQMVFSGSEANVVTLVSLLSGCASVGSLLQGKEIHCHVIKKILNIKNNDNGDEQMVINSLIDMYAKCKSIDLARKLFDPILPLNRNVVTWTAMIGGYAQHGEANDALKLFSQMVNYENTPTTPNAFTISCALMACARLANLRHGKQIHGYILRTQFHSDVLFTHNCLIDMYVKSGDLDTARVVFNTMEQKNTVSWTSLMTGYGMHGYGHEALRLFAGMRDSDSGLRIDGVTFLVILYACSHSGLVNEGMECFDAMTKEFKIVPGVEHYACMVDLFGRAGQLEKAMEVIETMPVEPSPVVWVALLGSCRVHTNVKLAEYACDKLLELGCENDGTYTLLSNIYADTKRWKDVSKIRFLMKGSGIKKRPGWSCVQGKTGLVTFYVGDKDHARSDEIYDVLGDLIHRIKELGYVPDTSFALHDVDDEEKGDNLVEHSEKLALAYGILTTSCGQPIRITKNLRVCGDCHVAMVYISKIIDHEIILRDSSRFHHFKNGSCSCKGYW</sequence>
<dbReference type="FunFam" id="1.25.40.10:FF:000031">
    <property type="entry name" value="Pentatricopeptide repeat-containing protein mitochondrial"/>
    <property type="match status" value="1"/>
</dbReference>
<dbReference type="PANTHER" id="PTHR47926:SF445">
    <property type="entry name" value="DYW DOMAIN-CONTAINING PROTEIN"/>
    <property type="match status" value="1"/>
</dbReference>
<protein>
    <recommendedName>
        <fullName evidence="4">DYW domain-containing protein</fullName>
    </recommendedName>
</protein>
<dbReference type="InterPro" id="IPR002885">
    <property type="entry name" value="PPR_rpt"/>
</dbReference>
<dbReference type="AlphaFoldDB" id="A0AAU9NE01"/>
<dbReference type="Gene3D" id="1.25.40.10">
    <property type="entry name" value="Tetratricopeptide repeat domain"/>
    <property type="match status" value="6"/>
</dbReference>
<dbReference type="GO" id="GO:0009451">
    <property type="term" value="P:RNA modification"/>
    <property type="evidence" value="ECO:0007669"/>
    <property type="project" value="InterPro"/>
</dbReference>
<accession>A0AAU9NE01</accession>
<feature type="repeat" description="PPR" evidence="3">
    <location>
        <begin position="245"/>
        <end position="279"/>
    </location>
</feature>
<evidence type="ECO:0000256" key="2">
    <source>
        <dbReference type="ARBA" id="ARBA00022737"/>
    </source>
</evidence>
<dbReference type="GO" id="GO:0003723">
    <property type="term" value="F:RNA binding"/>
    <property type="evidence" value="ECO:0007669"/>
    <property type="project" value="InterPro"/>
</dbReference>
<comment type="caution">
    <text evidence="5">The sequence shown here is derived from an EMBL/GenBank/DDBJ whole genome shotgun (WGS) entry which is preliminary data.</text>
</comment>
<dbReference type="FunFam" id="1.25.40.10:FF:000366">
    <property type="entry name" value="Pentatricopeptide (PPR) repeat-containing protein"/>
    <property type="match status" value="1"/>
</dbReference>
<comment type="similarity">
    <text evidence="1">Belongs to the PPR family. PCMP-H subfamily.</text>
</comment>
<reference evidence="5 6" key="1">
    <citation type="submission" date="2022-01" db="EMBL/GenBank/DDBJ databases">
        <authorList>
            <person name="Xiong W."/>
            <person name="Schranz E."/>
        </authorList>
    </citation>
    <scope>NUCLEOTIDE SEQUENCE [LARGE SCALE GENOMIC DNA]</scope>
</reference>
<dbReference type="InterPro" id="IPR032867">
    <property type="entry name" value="DYW_dom"/>
</dbReference>
<feature type="domain" description="DYW" evidence="4">
    <location>
        <begin position="815"/>
        <end position="907"/>
    </location>
</feature>
<evidence type="ECO:0000256" key="1">
    <source>
        <dbReference type="ARBA" id="ARBA00006643"/>
    </source>
</evidence>
<dbReference type="PROSITE" id="PS51375">
    <property type="entry name" value="PPR"/>
    <property type="match status" value="7"/>
</dbReference>
<dbReference type="Pfam" id="PF13041">
    <property type="entry name" value="PPR_2"/>
    <property type="match status" value="2"/>
</dbReference>
<dbReference type="PANTHER" id="PTHR47926">
    <property type="entry name" value="PENTATRICOPEPTIDE REPEAT-CONTAINING PROTEIN"/>
    <property type="match status" value="1"/>
</dbReference>
<gene>
    <name evidence="5" type="ORF">LVIROSA_LOCUS22428</name>
</gene>
<feature type="repeat" description="PPR" evidence="3">
    <location>
        <begin position="141"/>
        <end position="175"/>
    </location>
</feature>
<feature type="repeat" description="PPR" evidence="3">
    <location>
        <begin position="317"/>
        <end position="347"/>
    </location>
</feature>
<dbReference type="InterPro" id="IPR011990">
    <property type="entry name" value="TPR-like_helical_dom_sf"/>
</dbReference>
<evidence type="ECO:0000313" key="6">
    <source>
        <dbReference type="Proteomes" id="UP001157418"/>
    </source>
</evidence>
<dbReference type="Pfam" id="PF20431">
    <property type="entry name" value="E_motif"/>
    <property type="match status" value="1"/>
</dbReference>
<feature type="repeat" description="PPR" evidence="3">
    <location>
        <begin position="383"/>
        <end position="417"/>
    </location>
</feature>
<dbReference type="GO" id="GO:0008270">
    <property type="term" value="F:zinc ion binding"/>
    <property type="evidence" value="ECO:0007669"/>
    <property type="project" value="InterPro"/>
</dbReference>
<dbReference type="EMBL" id="CAKMRJ010004445">
    <property type="protein sequence ID" value="CAH1436033.1"/>
    <property type="molecule type" value="Genomic_DNA"/>
</dbReference>
<dbReference type="NCBIfam" id="TIGR00756">
    <property type="entry name" value="PPR"/>
    <property type="match status" value="7"/>
</dbReference>
<dbReference type="InterPro" id="IPR046960">
    <property type="entry name" value="PPR_At4g14850-like_plant"/>
</dbReference>
<feature type="repeat" description="PPR" evidence="3">
    <location>
        <begin position="567"/>
        <end position="601"/>
    </location>
</feature>
<name>A0AAU9NE01_9ASTR</name>